<dbReference type="InterPro" id="IPR014031">
    <property type="entry name" value="Ketoacyl_synth_C"/>
</dbReference>
<dbReference type="InterPro" id="IPR032821">
    <property type="entry name" value="PKS_assoc"/>
</dbReference>
<dbReference type="Pfam" id="PF16197">
    <property type="entry name" value="KAsynt_C_assoc"/>
    <property type="match status" value="1"/>
</dbReference>
<dbReference type="PROSITE" id="PS50075">
    <property type="entry name" value="CARRIER"/>
    <property type="match status" value="1"/>
</dbReference>
<organism evidence="11 12">
    <name type="scientific">Clohesyomyces aquaticus</name>
    <dbReference type="NCBI Taxonomy" id="1231657"/>
    <lineage>
        <taxon>Eukaryota</taxon>
        <taxon>Fungi</taxon>
        <taxon>Dikarya</taxon>
        <taxon>Ascomycota</taxon>
        <taxon>Pezizomycotina</taxon>
        <taxon>Dothideomycetes</taxon>
        <taxon>Pleosporomycetidae</taxon>
        <taxon>Pleosporales</taxon>
        <taxon>Lindgomycetaceae</taxon>
        <taxon>Clohesyomyces</taxon>
    </lineage>
</organism>
<dbReference type="InterPro" id="IPR014043">
    <property type="entry name" value="Acyl_transferase_dom"/>
</dbReference>
<dbReference type="SMART" id="SM00825">
    <property type="entry name" value="PKS_KS"/>
    <property type="match status" value="1"/>
</dbReference>
<evidence type="ECO:0000259" key="8">
    <source>
        <dbReference type="PROSITE" id="PS50075"/>
    </source>
</evidence>
<dbReference type="Pfam" id="PF14765">
    <property type="entry name" value="PS-DH"/>
    <property type="match status" value="1"/>
</dbReference>
<dbReference type="SUPFAM" id="SSF53901">
    <property type="entry name" value="Thiolase-like"/>
    <property type="match status" value="1"/>
</dbReference>
<proteinExistence type="predicted"/>
<dbReference type="InterPro" id="IPR001227">
    <property type="entry name" value="Ac_transferase_dom_sf"/>
</dbReference>
<dbReference type="InterPro" id="IPR013968">
    <property type="entry name" value="PKS_KR"/>
</dbReference>
<dbReference type="PANTHER" id="PTHR43775">
    <property type="entry name" value="FATTY ACID SYNTHASE"/>
    <property type="match status" value="1"/>
</dbReference>
<dbReference type="Gene3D" id="1.10.1200.10">
    <property type="entry name" value="ACP-like"/>
    <property type="match status" value="1"/>
</dbReference>
<keyword evidence="3" id="KW-0808">Transferase</keyword>
<dbReference type="InterPro" id="IPR006162">
    <property type="entry name" value="Ppantetheine_attach_site"/>
</dbReference>
<dbReference type="Pfam" id="PF08240">
    <property type="entry name" value="ADH_N"/>
    <property type="match status" value="1"/>
</dbReference>
<dbReference type="Pfam" id="PF00698">
    <property type="entry name" value="Acyl_transf_1"/>
    <property type="match status" value="1"/>
</dbReference>
<dbReference type="SUPFAM" id="SSF55048">
    <property type="entry name" value="Probable ACP-binding domain of malonyl-CoA ACP transacylase"/>
    <property type="match status" value="1"/>
</dbReference>
<dbReference type="Pfam" id="PF23297">
    <property type="entry name" value="ACP_SdgA_C"/>
    <property type="match status" value="1"/>
</dbReference>
<dbReference type="InterPro" id="IPR013154">
    <property type="entry name" value="ADH-like_N"/>
</dbReference>
<evidence type="ECO:0000256" key="1">
    <source>
        <dbReference type="ARBA" id="ARBA00022450"/>
    </source>
</evidence>
<feature type="domain" description="Carrier" evidence="8">
    <location>
        <begin position="2528"/>
        <end position="2605"/>
    </location>
</feature>
<feature type="active site" description="Proton acceptor; for dehydratase activity" evidence="7">
    <location>
        <position position="1068"/>
    </location>
</feature>
<dbReference type="Gene3D" id="3.40.50.150">
    <property type="entry name" value="Vaccinia Virus protein VP39"/>
    <property type="match status" value="1"/>
</dbReference>
<feature type="active site" description="Proton donor; for dehydratase activity" evidence="7">
    <location>
        <position position="1256"/>
    </location>
</feature>
<dbReference type="InterPro" id="IPR020806">
    <property type="entry name" value="PKS_PP-bd"/>
</dbReference>
<dbReference type="InterPro" id="IPR049900">
    <property type="entry name" value="PKS_mFAS_DH"/>
</dbReference>
<dbReference type="PROSITE" id="PS01162">
    <property type="entry name" value="QOR_ZETA_CRYSTAL"/>
    <property type="match status" value="1"/>
</dbReference>
<dbReference type="InterPro" id="IPR013217">
    <property type="entry name" value="Methyltransf_12"/>
</dbReference>
<dbReference type="SMART" id="SM00827">
    <property type="entry name" value="PKS_AT"/>
    <property type="match status" value="1"/>
</dbReference>
<dbReference type="SUPFAM" id="SSF53335">
    <property type="entry name" value="S-adenosyl-L-methionine-dependent methyltransferases"/>
    <property type="match status" value="1"/>
</dbReference>
<dbReference type="SMART" id="SM00822">
    <property type="entry name" value="PKS_KR"/>
    <property type="match status" value="1"/>
</dbReference>
<dbReference type="GO" id="GO:0016491">
    <property type="term" value="F:oxidoreductase activity"/>
    <property type="evidence" value="ECO:0007669"/>
    <property type="project" value="InterPro"/>
</dbReference>
<dbReference type="GO" id="GO:0031177">
    <property type="term" value="F:phosphopantetheine binding"/>
    <property type="evidence" value="ECO:0007669"/>
    <property type="project" value="InterPro"/>
</dbReference>
<dbReference type="PROSITE" id="PS52004">
    <property type="entry name" value="KS3_2"/>
    <property type="match status" value="1"/>
</dbReference>
<dbReference type="InterPro" id="IPR042104">
    <property type="entry name" value="PKS_dehydratase_sf"/>
</dbReference>
<keyword evidence="4" id="KW-0521">NADP</keyword>
<dbReference type="Pfam" id="PF08242">
    <property type="entry name" value="Methyltransf_12"/>
    <property type="match status" value="1"/>
</dbReference>
<dbReference type="Gene3D" id="3.40.366.10">
    <property type="entry name" value="Malonyl-Coenzyme A Acyl Carrier Protein, domain 2"/>
    <property type="match status" value="1"/>
</dbReference>
<dbReference type="FunFam" id="3.40.50.720:FF:000209">
    <property type="entry name" value="Polyketide synthase Pks12"/>
    <property type="match status" value="1"/>
</dbReference>
<dbReference type="InterPro" id="IPR020807">
    <property type="entry name" value="PKS_DH"/>
</dbReference>
<protein>
    <submittedName>
        <fullName evidence="11">Reducing type I polyketide synthase</fullName>
    </submittedName>
</protein>
<dbReference type="InterPro" id="IPR036291">
    <property type="entry name" value="NAD(P)-bd_dom_sf"/>
</dbReference>
<dbReference type="OrthoDB" id="329835at2759"/>
<dbReference type="Pfam" id="PF13602">
    <property type="entry name" value="ADH_zinc_N_2"/>
    <property type="match status" value="1"/>
</dbReference>
<gene>
    <name evidence="11" type="ORF">BCR34DRAFT_646535</name>
</gene>
<dbReference type="PANTHER" id="PTHR43775:SF29">
    <property type="entry name" value="ASPERFURANONE POLYKETIDE SYNTHASE AFOG-RELATED"/>
    <property type="match status" value="1"/>
</dbReference>
<dbReference type="CDD" id="cd00833">
    <property type="entry name" value="PKS"/>
    <property type="match status" value="1"/>
</dbReference>
<evidence type="ECO:0000259" key="9">
    <source>
        <dbReference type="PROSITE" id="PS52004"/>
    </source>
</evidence>
<dbReference type="InterPro" id="IPR011032">
    <property type="entry name" value="GroES-like_sf"/>
</dbReference>
<dbReference type="PROSITE" id="PS00012">
    <property type="entry name" value="PHOSPHOPANTETHEINE"/>
    <property type="match status" value="1"/>
</dbReference>
<reference evidence="11 12" key="1">
    <citation type="submission" date="2016-07" db="EMBL/GenBank/DDBJ databases">
        <title>Pervasive Adenine N6-methylation of Active Genes in Fungi.</title>
        <authorList>
            <consortium name="DOE Joint Genome Institute"/>
            <person name="Mondo S.J."/>
            <person name="Dannebaum R.O."/>
            <person name="Kuo R.C."/>
            <person name="Labutti K."/>
            <person name="Haridas S."/>
            <person name="Kuo A."/>
            <person name="Salamov A."/>
            <person name="Ahrendt S.R."/>
            <person name="Lipzen A."/>
            <person name="Sullivan W."/>
            <person name="Andreopoulos W.B."/>
            <person name="Clum A."/>
            <person name="Lindquist E."/>
            <person name="Daum C."/>
            <person name="Ramamoorthy G.K."/>
            <person name="Gryganskyi A."/>
            <person name="Culley D."/>
            <person name="Magnuson J.K."/>
            <person name="James T.Y."/>
            <person name="O'Malley M.A."/>
            <person name="Stajich J.E."/>
            <person name="Spatafora J.W."/>
            <person name="Visel A."/>
            <person name="Grigoriev I.V."/>
        </authorList>
    </citation>
    <scope>NUCLEOTIDE SEQUENCE [LARGE SCALE GENOMIC DNA]</scope>
    <source>
        <strain evidence="11 12">CBS 115471</strain>
    </source>
</reference>
<dbReference type="Pfam" id="PF00109">
    <property type="entry name" value="ketoacyl-synt"/>
    <property type="match status" value="1"/>
</dbReference>
<dbReference type="Pfam" id="PF02801">
    <property type="entry name" value="Ketoacyl-synt_C"/>
    <property type="match status" value="1"/>
</dbReference>
<dbReference type="InterPro" id="IPR016035">
    <property type="entry name" value="Acyl_Trfase/lysoPLipase"/>
</dbReference>
<dbReference type="Pfam" id="PF08659">
    <property type="entry name" value="KR"/>
    <property type="match status" value="1"/>
</dbReference>
<dbReference type="SUPFAM" id="SSF50129">
    <property type="entry name" value="GroES-like"/>
    <property type="match status" value="1"/>
</dbReference>
<dbReference type="Pfam" id="PF21089">
    <property type="entry name" value="PKS_DH_N"/>
    <property type="match status" value="1"/>
</dbReference>
<name>A0A1Y1Y6H4_9PLEO</name>
<evidence type="ECO:0000256" key="2">
    <source>
        <dbReference type="ARBA" id="ARBA00022553"/>
    </source>
</evidence>
<evidence type="ECO:0000256" key="6">
    <source>
        <dbReference type="ARBA" id="ARBA00023315"/>
    </source>
</evidence>
<dbReference type="Gene3D" id="3.10.129.110">
    <property type="entry name" value="Polyketide synthase dehydratase"/>
    <property type="match status" value="1"/>
</dbReference>
<evidence type="ECO:0000313" key="12">
    <source>
        <dbReference type="Proteomes" id="UP000193144"/>
    </source>
</evidence>
<dbReference type="InterPro" id="IPR050091">
    <property type="entry name" value="PKS_NRPS_Biosynth_Enz"/>
</dbReference>
<dbReference type="SMART" id="SM00826">
    <property type="entry name" value="PKS_DH"/>
    <property type="match status" value="1"/>
</dbReference>
<dbReference type="GO" id="GO:0006633">
    <property type="term" value="P:fatty acid biosynthetic process"/>
    <property type="evidence" value="ECO:0007669"/>
    <property type="project" value="TreeGrafter"/>
</dbReference>
<dbReference type="Gene3D" id="3.40.50.720">
    <property type="entry name" value="NAD(P)-binding Rossmann-like Domain"/>
    <property type="match status" value="2"/>
</dbReference>
<dbReference type="SMART" id="SM00823">
    <property type="entry name" value="PKS_PP"/>
    <property type="match status" value="1"/>
</dbReference>
<dbReference type="Gene3D" id="3.90.180.10">
    <property type="entry name" value="Medium-chain alcohol dehydrogenases, catalytic domain"/>
    <property type="match status" value="1"/>
</dbReference>
<keyword evidence="1" id="KW-0596">Phosphopantetheine</keyword>
<dbReference type="PROSITE" id="PS52019">
    <property type="entry name" value="PKS_MFAS_DH"/>
    <property type="match status" value="1"/>
</dbReference>
<dbReference type="InterPro" id="IPR020841">
    <property type="entry name" value="PKS_Beta-ketoAc_synthase_dom"/>
</dbReference>
<keyword evidence="6" id="KW-0012">Acyltransferase</keyword>
<evidence type="ECO:0000256" key="3">
    <source>
        <dbReference type="ARBA" id="ARBA00022679"/>
    </source>
</evidence>
<dbReference type="SUPFAM" id="SSF47336">
    <property type="entry name" value="ACP-like"/>
    <property type="match status" value="1"/>
</dbReference>
<dbReference type="InterPro" id="IPR029063">
    <property type="entry name" value="SAM-dependent_MTases_sf"/>
</dbReference>
<dbReference type="EMBL" id="MCFA01000334">
    <property type="protein sequence ID" value="ORX93617.1"/>
    <property type="molecule type" value="Genomic_DNA"/>
</dbReference>
<evidence type="ECO:0000259" key="10">
    <source>
        <dbReference type="PROSITE" id="PS52019"/>
    </source>
</evidence>
<dbReference type="SUPFAM" id="SSF52151">
    <property type="entry name" value="FabD/lysophospholipase-like"/>
    <property type="match status" value="1"/>
</dbReference>
<dbReference type="SUPFAM" id="SSF51735">
    <property type="entry name" value="NAD(P)-binding Rossmann-fold domains"/>
    <property type="match status" value="2"/>
</dbReference>
<dbReference type="InterPro" id="IPR057326">
    <property type="entry name" value="KR_dom"/>
</dbReference>
<dbReference type="GO" id="GO:0044550">
    <property type="term" value="P:secondary metabolite biosynthetic process"/>
    <property type="evidence" value="ECO:0007669"/>
    <property type="project" value="UniProtKB-ARBA"/>
</dbReference>
<dbReference type="SMART" id="SM00829">
    <property type="entry name" value="PKS_ER"/>
    <property type="match status" value="1"/>
</dbReference>
<dbReference type="GO" id="GO:0004312">
    <property type="term" value="F:fatty acid synthase activity"/>
    <property type="evidence" value="ECO:0007669"/>
    <property type="project" value="TreeGrafter"/>
</dbReference>
<dbReference type="InterPro" id="IPR009081">
    <property type="entry name" value="PP-bd_ACP"/>
</dbReference>
<dbReference type="GO" id="GO:0008270">
    <property type="term" value="F:zinc ion binding"/>
    <property type="evidence" value="ECO:0007669"/>
    <property type="project" value="InterPro"/>
</dbReference>
<evidence type="ECO:0000313" key="11">
    <source>
        <dbReference type="EMBL" id="ORX93617.1"/>
    </source>
</evidence>
<dbReference type="InterPro" id="IPR016036">
    <property type="entry name" value="Malonyl_transacylase_ACP-bd"/>
</dbReference>
<evidence type="ECO:0000256" key="5">
    <source>
        <dbReference type="ARBA" id="ARBA00023268"/>
    </source>
</evidence>
<evidence type="ECO:0000256" key="7">
    <source>
        <dbReference type="PROSITE-ProRule" id="PRU01363"/>
    </source>
</evidence>
<feature type="region of interest" description="N-terminal hotdog fold" evidence="7">
    <location>
        <begin position="1036"/>
        <end position="1166"/>
    </location>
</feature>
<dbReference type="InterPro" id="IPR016039">
    <property type="entry name" value="Thiolase-like"/>
</dbReference>
<dbReference type="CDD" id="cd05195">
    <property type="entry name" value="enoyl_red"/>
    <property type="match status" value="1"/>
</dbReference>
<evidence type="ECO:0000256" key="4">
    <source>
        <dbReference type="ARBA" id="ARBA00022857"/>
    </source>
</evidence>
<dbReference type="InterPro" id="IPR049551">
    <property type="entry name" value="PKS_DH_C"/>
</dbReference>
<comment type="caution">
    <text evidence="11">The sequence shown here is derived from an EMBL/GenBank/DDBJ whole genome shotgun (WGS) entry which is preliminary data.</text>
</comment>
<feature type="domain" description="PKS/mFAS DH" evidence="10">
    <location>
        <begin position="1036"/>
        <end position="1344"/>
    </location>
</feature>
<dbReference type="InterPro" id="IPR049552">
    <property type="entry name" value="PKS_DH_N"/>
</dbReference>
<sequence length="2615" mass="288804">MFRIGRRRCGSRQNTLALTATRMLSPMEMSFPTDQPAESCRIENLRAKVASNCYRTVQTHMRSRLNSLNNDDVGVDNQHLEPIAIIGMAYKFPSGAETDTAFWDMLVSKHCASVDFPADRMNIDAFFRDDPEKPHSVPLIHTRKAHFLADDIRSFDAHHFGLSPSDAAAMDPNQRGLMETAYHAFENAGLSSTAYSGSKTSVHVGFFSSDHTTFNLRDPLRIPKYYATGSSNAILSNRISWHFNLKGASMTIDTACSSGSLAGTNDMALVGATNLILSPELNIALSNMNFLSRDGKCYSFDDWASGYARGEGFTVLILKPLSKALAAGDTIRALVRGTATNQDGHTKGGITQPSTEMQVQLIRDAYARYALDMRDTRFFEAHGTGTLIGDPIEAQAIGETFREFRTNNEPLYVGAVKSNIGHLEGASGLAGVVKAVLALEKGVIPPNTNFERLNPKIDSEFYRVRFPTQCIPWPQEGIRRASVNSFGFGGSNAHVILDDAFSYLRSQGRTGYNLTPVEQTNEIHVPANYPSPNGEVIPRVQNEPYILDNLALSPKLIILSSSDEAGISRQISVHEAYLNGIGALEIPVRLPSYSYTLGTHRTVLPWKSFGVINSLGEISSFASKMSAPIHSPTKAMNLGFIFTGQGAQWPGMGRELLREPIFRASIERSQATIQPFGCMWNTAERLSASDVNYFRDAESSQVLTTAVQLALVDLITWLGVHPSVVVGHSSGEIAAAFCANLISQETAMKISYYRGILASRLEATSKIRHSMVAVGLSCERAASEIEGLERDATSEVEPGSLSISCINSQSNVTVSGPRSQIMLLINHLASKQVFARELKVGLGYHSAQMTFIAEEYLSHLTCLTPGPSINTKKPVMISSVTGGVVDSRIVCNGEYWVHNMTSPSTSLGLSNRRLDSRPSLQSPVDGWLEIGPHATLRGPTREIIDSCSPDNSVVYSSALIRKKCALSSILSAAGQLLCHSFEVDMSHVVLLGLSPKEQHCLKVLHDLPKYQFSRSSLYWEEPAANKNFRFRKYGNHDLLGTMISELNPLESQWKFVIKEDDMPWTVDHKVDGKVLYPAAGMLVMAIEAAKQLLDDQVPIGYEMEHVEIPAPITLNSSPEGVEVRVHLSLNSKNARGDYKFRIFLYKADNNMEVVCSGTIRGIYNEMSSDFEDPHKLDEEKRTRTDEIDSINATCLKSVSSEVLYRHVREKATLDFGKEFKVLDRIRVHSSGKAVADVLPREPDSTSPHVVHPTRLDAIFQLGLAALDASIGAKPMIPTFISRLQLPASGLGHKSQPTLQAFACLQAVTSRTAIVDIKASDITDLNPRVEILGLEITALTSNTEARSTLANAPYTCLRMEWKADFDTMKDNEIQNYCDLSRPNTDEPVQYFRNMDSIVYQYGARALQKIDEQGGYVAPNMEKYANWLRAQIDALSSTPWMDGHEFEKLSSHRIPSRGSDPLQTIFADEEEVTAFYRELMEETTAIGPFNRYLDTIVHKRPDLKFLEVGAGTGSSTSAIMRVIEDPNIGTRFEKYIYTDISPSFFEQARSRFSKHTRMDFQVFNVEADPSSQGFELSGYDVVIADNVIHATQDLRTTLGNIRTLLRPGGKLILKELSTPRRLLTGFAFGLLPGWWLAKEPERTSSPLVTEEVWNELLCETGFSGVDLSFPDHFSDEAHIWTMMISTATDATPIVAPTNRQANTSPVFVLDAGSSMQQNFALRLARELDLPSDPSFLDLSEASRLCETEPNTHNFIFIAELGRSVLTNIEEPIFHDIQRLLGLSHSIVWVKSGATDDGYSDPEYGMSDGLRRVSRREIHNTLISVCITDTQAASITNVAKVYRLVMESPGKPADLEYEYHEMDRKLCVGRLIYARKLNEHVFKRTSRPVIHQQVSERCLEVGIRARGLLDTIEFSEDPTFNKPTGPDEVDVQVNAMGLNYKDCLTLLGKFDSDLFGSECAGIVQAVGADVYHVQVGDRVVVASHHVFRTYVRVPGRTVFRIPSTMSFVEAASLSTNFSTAYHSIINLARLQRGESILIHAAAGGTGQAMIQLARYIGAEIFATVGSQAKRDLLVKHYNIPRDHIFYSRDKSFAESLMKTTKGHGVDVIINSTQGRLLELSWNCIAICGRFVDIGLKDAYLRNHLPMHVFQRSASFASVNMNSVMLYNEQLTVDVMNGVLKLFRDGTLKPANPLHVYPLQDIEQALRFLQSGKSSGKVVLEVDKEAYVPIAQGPDSDFGFSSDATYVIAGGFGGIGRSMVQWLVRRGARHLIILSRSAGNERALEMLDQLRSIGVQIKCPPCDIADIGGLKMSLRECEETMPPIRGCIQAAMVLQDASFSDMSFADWQRATRPKVQGSWNLHEALPSGMDFFVLLSSCAGILGHVGQSNYCAGNTYQDAFARYRSSLGEKTVSVDVGVVLGEGFVAEDEELMHRLMRHKVFRPNTLADLFAILDYYCDHRQKHITAQESQVVTGFELPANILAQGSEMPSALEQPMFRCLHQVEGALRSKSLTKSTALTFRVQLASAQSLDAAGLIVSEALMTKLSRVLGLSLENFTLDSTLDSYGVDSLVGLELRNWLVKESGAELAVFEILGGVTIRDIGKAVASKSSCQQNSEGGR</sequence>
<dbReference type="InterPro" id="IPR002364">
    <property type="entry name" value="Quin_OxRdtase/zeta-crystal_CS"/>
</dbReference>
<dbReference type="InterPro" id="IPR036736">
    <property type="entry name" value="ACP-like_sf"/>
</dbReference>
<dbReference type="GO" id="GO:1901336">
    <property type="term" value="P:lactone biosynthetic process"/>
    <property type="evidence" value="ECO:0007669"/>
    <property type="project" value="UniProtKB-ARBA"/>
</dbReference>
<dbReference type="InterPro" id="IPR020843">
    <property type="entry name" value="ER"/>
</dbReference>
<dbReference type="Proteomes" id="UP000193144">
    <property type="component" value="Unassembled WGS sequence"/>
</dbReference>
<keyword evidence="5" id="KW-0511">Multifunctional enzyme</keyword>
<dbReference type="CDD" id="cd05274">
    <property type="entry name" value="KR_FAS_SDR_x"/>
    <property type="match status" value="1"/>
</dbReference>
<keyword evidence="2" id="KW-0597">Phosphoprotein</keyword>
<feature type="region of interest" description="C-terminal hotdog fold" evidence="7">
    <location>
        <begin position="1195"/>
        <end position="1344"/>
    </location>
</feature>
<keyword evidence="12" id="KW-1185">Reference proteome</keyword>
<dbReference type="CDD" id="cd02440">
    <property type="entry name" value="AdoMet_MTases"/>
    <property type="match status" value="1"/>
</dbReference>
<dbReference type="STRING" id="1231657.A0A1Y1Y6H4"/>
<accession>A0A1Y1Y6H4</accession>
<dbReference type="InterPro" id="IPR014030">
    <property type="entry name" value="Ketoacyl_synth_N"/>
</dbReference>
<feature type="domain" description="Ketosynthase family 3 (KS3)" evidence="9">
    <location>
        <begin position="80"/>
        <end position="499"/>
    </location>
</feature>
<dbReference type="Gene3D" id="3.40.47.10">
    <property type="match status" value="1"/>
</dbReference>